<dbReference type="GO" id="GO:0004792">
    <property type="term" value="F:thiosulfate-cyanide sulfurtransferase activity"/>
    <property type="evidence" value="ECO:0007669"/>
    <property type="project" value="TreeGrafter"/>
</dbReference>
<comment type="caution">
    <text evidence="3">The sequence shown here is derived from an EMBL/GenBank/DDBJ whole genome shotgun (WGS) entry which is preliminary data.</text>
</comment>
<evidence type="ECO:0000259" key="2">
    <source>
        <dbReference type="Pfam" id="PF00899"/>
    </source>
</evidence>
<dbReference type="PANTHER" id="PTHR10953">
    <property type="entry name" value="UBIQUITIN-ACTIVATING ENZYME E1"/>
    <property type="match status" value="1"/>
</dbReference>
<dbReference type="CDD" id="cd00757">
    <property type="entry name" value="ThiF_MoeB_HesA_family"/>
    <property type="match status" value="1"/>
</dbReference>
<sequence length="272" mass="30008">MNSTTKNSLLNQTLSDDELMRYARQILLDEWDIEAQQRLKNSSVLIIGVGGLGCPLAETLARAGVGQITLLDDDTVDISNLQRQSLFLPSDVGQSKALVAQARLQTINEFCQISAHYTRLNADNAYAILTQFTQNSLSKIICDCTDNFSTRNHLNRLAVKYQLPLLSASAIAQQGQLALYEAYLGTGCYQCVFPETSTQDDTRNCATSGVLASTTQIMANLQAQAALTFLGLNKNPIASQLLLWQGQSMNLRKLRYQQDPQCSVCAQTDRIF</sequence>
<dbReference type="GO" id="GO:0008146">
    <property type="term" value="F:sulfotransferase activity"/>
    <property type="evidence" value="ECO:0007669"/>
    <property type="project" value="TreeGrafter"/>
</dbReference>
<dbReference type="EMBL" id="LZMZ01000053">
    <property type="protein sequence ID" value="OBX73086.1"/>
    <property type="molecule type" value="Genomic_DNA"/>
</dbReference>
<dbReference type="InterPro" id="IPR000594">
    <property type="entry name" value="ThiF_NAD_FAD-bd"/>
</dbReference>
<evidence type="ECO:0000313" key="4">
    <source>
        <dbReference type="Proteomes" id="UP000092508"/>
    </source>
</evidence>
<dbReference type="Proteomes" id="UP000092508">
    <property type="component" value="Unassembled WGS sequence"/>
</dbReference>
<dbReference type="FunFam" id="3.40.50.720:FF:000080">
    <property type="entry name" value="Thiazole biosynthesis adenylyltransferase ThiF"/>
    <property type="match status" value="1"/>
</dbReference>
<dbReference type="GO" id="GO:0008641">
    <property type="term" value="F:ubiquitin-like modifier activating enzyme activity"/>
    <property type="evidence" value="ECO:0007669"/>
    <property type="project" value="InterPro"/>
</dbReference>
<organism evidence="3 4">
    <name type="scientific">Faucicola atlantae</name>
    <dbReference type="NCBI Taxonomy" id="34059"/>
    <lineage>
        <taxon>Bacteria</taxon>
        <taxon>Pseudomonadati</taxon>
        <taxon>Pseudomonadota</taxon>
        <taxon>Gammaproteobacteria</taxon>
        <taxon>Moraxellales</taxon>
        <taxon>Moraxellaceae</taxon>
        <taxon>Faucicola</taxon>
    </lineage>
</organism>
<evidence type="ECO:0000313" key="3">
    <source>
        <dbReference type="EMBL" id="OBX73086.1"/>
    </source>
</evidence>
<accession>A0A1B8Q8M1</accession>
<dbReference type="STRING" id="34059.A9308_01175"/>
<gene>
    <name evidence="3" type="ORF">A9308_01175</name>
</gene>
<dbReference type="Pfam" id="PF00899">
    <property type="entry name" value="ThiF"/>
    <property type="match status" value="1"/>
</dbReference>
<protein>
    <submittedName>
        <fullName evidence="3">Molybdopterin biosynthesis protein</fullName>
    </submittedName>
</protein>
<reference evidence="3 4" key="1">
    <citation type="submission" date="2016-06" db="EMBL/GenBank/DDBJ databases">
        <title>Draft genome of Moraxella atlantae CCUG 66109.</title>
        <authorList>
            <person name="Salva-Serra F."/>
            <person name="Engstrom-Jakobsson H."/>
            <person name="Thorell K."/>
            <person name="Gonzales-Siles L."/>
            <person name="Karlsson R."/>
            <person name="Boulund F."/>
            <person name="Engstrand L."/>
            <person name="Kristiansson E."/>
            <person name="Moore E."/>
        </authorList>
    </citation>
    <scope>NUCLEOTIDE SEQUENCE [LARGE SCALE GENOMIC DNA]</scope>
    <source>
        <strain evidence="3 4">CCUG 66109</strain>
    </source>
</reference>
<dbReference type="InterPro" id="IPR035985">
    <property type="entry name" value="Ubiquitin-activating_enz"/>
</dbReference>
<dbReference type="AlphaFoldDB" id="A0A1B8Q8M1"/>
<dbReference type="GO" id="GO:0016779">
    <property type="term" value="F:nucleotidyltransferase activity"/>
    <property type="evidence" value="ECO:0007669"/>
    <property type="project" value="TreeGrafter"/>
</dbReference>
<dbReference type="InterPro" id="IPR045886">
    <property type="entry name" value="ThiF/MoeB/HesA"/>
</dbReference>
<feature type="domain" description="THIF-type NAD/FAD binding fold" evidence="2">
    <location>
        <begin position="22"/>
        <end position="264"/>
    </location>
</feature>
<evidence type="ECO:0000256" key="1">
    <source>
        <dbReference type="ARBA" id="ARBA00009919"/>
    </source>
</evidence>
<dbReference type="PANTHER" id="PTHR10953:SF240">
    <property type="entry name" value="SULFUR CARRIER PROTEIN THIS ADENYLYLTRANSFERASE"/>
    <property type="match status" value="1"/>
</dbReference>
<dbReference type="Gene3D" id="3.40.50.720">
    <property type="entry name" value="NAD(P)-binding Rossmann-like Domain"/>
    <property type="match status" value="1"/>
</dbReference>
<dbReference type="OrthoDB" id="9804286at2"/>
<proteinExistence type="inferred from homology"/>
<dbReference type="GO" id="GO:0005829">
    <property type="term" value="C:cytosol"/>
    <property type="evidence" value="ECO:0007669"/>
    <property type="project" value="TreeGrafter"/>
</dbReference>
<name>A0A1B8Q8M1_9GAMM</name>
<comment type="similarity">
    <text evidence="1">Belongs to the HesA/MoeB/ThiF family.</text>
</comment>
<dbReference type="RefSeq" id="WP_067238825.1">
    <property type="nucleotide sequence ID" value="NZ_LZMZ01000053.1"/>
</dbReference>
<dbReference type="SUPFAM" id="SSF69572">
    <property type="entry name" value="Activating enzymes of the ubiquitin-like proteins"/>
    <property type="match status" value="1"/>
</dbReference>